<keyword evidence="2" id="KW-0328">Glycosyltransferase</keyword>
<dbReference type="PANTHER" id="PTHR11926">
    <property type="entry name" value="GLUCOSYL/GLUCURONOSYL TRANSFERASES"/>
    <property type="match status" value="1"/>
</dbReference>
<dbReference type="GO" id="GO:0008194">
    <property type="term" value="F:UDP-glycosyltransferase activity"/>
    <property type="evidence" value="ECO:0007669"/>
    <property type="project" value="InterPro"/>
</dbReference>
<sequence>MESSAVGCHVVAMPFPGRGHINPMMNLCKLLASRRADILITFIVTEEWLGFLLSDSKPHNIRFGSIPNVIPSELVRGANYLAFLDAVRTKMVDPFEQLLVRLEPPVTTIVADTLLFWAVDVANRRNVPVASFWAMSAALFSAFLHFDLLVQNRHFPVNFSESGDERIDYIPGISSIRIADLPGSIYWNKPFLPMILEALSWLSKAQYLLLATMYELEAHVVDVLKPKFPFPIYIVGPLIPYFKLGDNSISTNQNDLHYLKWMDLQPPGSVLYISLGSYLPISTAQTNEIAAGLRDSGVRCLWVAREGTCQFKEICGEMGMVVPWCDQLRVLSHWSVGGFLSHCGWGSTFEGLFAGVPFLTLPMAADQPLNSKLIVEDWKIGWRVKREVGMETIAKRDEIAGLVKRFMDGEGEEGKEMRRRARELREICQLVIKKGGSSDTSLDAFVRDISQY</sequence>
<evidence type="ECO:0000256" key="3">
    <source>
        <dbReference type="ARBA" id="ARBA00022679"/>
    </source>
</evidence>
<dbReference type="InterPro" id="IPR002213">
    <property type="entry name" value="UDP_glucos_trans"/>
</dbReference>
<protein>
    <submittedName>
        <fullName evidence="4">UDP-glycosyltransferase 87A1</fullName>
    </submittedName>
</protein>
<evidence type="ECO:0000313" key="5">
    <source>
        <dbReference type="Proteomes" id="UP000288805"/>
    </source>
</evidence>
<dbReference type="Pfam" id="PF00201">
    <property type="entry name" value="UDPGT"/>
    <property type="match status" value="1"/>
</dbReference>
<dbReference type="Proteomes" id="UP000288805">
    <property type="component" value="Unassembled WGS sequence"/>
</dbReference>
<dbReference type="SUPFAM" id="SSF53756">
    <property type="entry name" value="UDP-Glycosyltransferase/glycogen phosphorylase"/>
    <property type="match status" value="1"/>
</dbReference>
<comment type="caution">
    <text evidence="4">The sequence shown here is derived from an EMBL/GenBank/DDBJ whole genome shotgun (WGS) entry which is preliminary data.</text>
</comment>
<dbReference type="FunFam" id="3.40.50.2000:FF:000138">
    <property type="entry name" value="Glycosyltransferase"/>
    <property type="match status" value="1"/>
</dbReference>
<dbReference type="EMBL" id="QGNW01001070">
    <property type="protein sequence ID" value="RVW56870.1"/>
    <property type="molecule type" value="Genomic_DNA"/>
</dbReference>
<dbReference type="FunFam" id="3.40.50.2000:FF:000152">
    <property type="entry name" value="Glycosyltransferase"/>
    <property type="match status" value="1"/>
</dbReference>
<organism evidence="4 5">
    <name type="scientific">Vitis vinifera</name>
    <name type="common">Grape</name>
    <dbReference type="NCBI Taxonomy" id="29760"/>
    <lineage>
        <taxon>Eukaryota</taxon>
        <taxon>Viridiplantae</taxon>
        <taxon>Streptophyta</taxon>
        <taxon>Embryophyta</taxon>
        <taxon>Tracheophyta</taxon>
        <taxon>Spermatophyta</taxon>
        <taxon>Magnoliopsida</taxon>
        <taxon>eudicotyledons</taxon>
        <taxon>Gunneridae</taxon>
        <taxon>Pentapetalae</taxon>
        <taxon>rosids</taxon>
        <taxon>Vitales</taxon>
        <taxon>Vitaceae</taxon>
        <taxon>Viteae</taxon>
        <taxon>Vitis</taxon>
    </lineage>
</organism>
<reference evidence="4 5" key="1">
    <citation type="journal article" date="2018" name="PLoS Genet.">
        <title>Population sequencing reveals clonal diversity and ancestral inbreeding in the grapevine cultivar Chardonnay.</title>
        <authorList>
            <person name="Roach M.J."/>
            <person name="Johnson D.L."/>
            <person name="Bohlmann J."/>
            <person name="van Vuuren H.J."/>
            <person name="Jones S.J."/>
            <person name="Pretorius I.S."/>
            <person name="Schmidt S.A."/>
            <person name="Borneman A.R."/>
        </authorList>
    </citation>
    <scope>NUCLEOTIDE SEQUENCE [LARGE SCALE GENOMIC DNA]</scope>
    <source>
        <strain evidence="5">cv. Chardonnay</strain>
        <tissue evidence="4">Leaf</tissue>
    </source>
</reference>
<keyword evidence="3 4" id="KW-0808">Transferase</keyword>
<name>A0A438FA77_VITVI</name>
<dbReference type="CDD" id="cd03784">
    <property type="entry name" value="GT1_Gtf-like"/>
    <property type="match status" value="1"/>
</dbReference>
<gene>
    <name evidence="4" type="primary">UGT87A1_5</name>
    <name evidence="4" type="ORF">CK203_078515</name>
</gene>
<evidence type="ECO:0000313" key="4">
    <source>
        <dbReference type="EMBL" id="RVW56870.1"/>
    </source>
</evidence>
<evidence type="ECO:0000256" key="1">
    <source>
        <dbReference type="ARBA" id="ARBA00009995"/>
    </source>
</evidence>
<dbReference type="Gene3D" id="3.40.50.2000">
    <property type="entry name" value="Glycogen Phosphorylase B"/>
    <property type="match status" value="2"/>
</dbReference>
<proteinExistence type="inferred from homology"/>
<dbReference type="AlphaFoldDB" id="A0A438FA77"/>
<dbReference type="PANTHER" id="PTHR11926:SF774">
    <property type="entry name" value="UDP-GLYCOSYLTRANSFERASE 85A1-RELATED"/>
    <property type="match status" value="1"/>
</dbReference>
<evidence type="ECO:0000256" key="2">
    <source>
        <dbReference type="ARBA" id="ARBA00022676"/>
    </source>
</evidence>
<comment type="similarity">
    <text evidence="1">Belongs to the UDP-glycosyltransferase family.</text>
</comment>
<accession>A0A438FA77</accession>